<dbReference type="Proteomes" id="UP000033109">
    <property type="component" value="Chromosome"/>
</dbReference>
<dbReference type="HOGENOM" id="CLU_996981_0_0_10"/>
<dbReference type="Gene3D" id="2.40.230.20">
    <property type="entry name" value="Nucleoside-specific channel-forming protein, Tsx-like"/>
    <property type="match status" value="1"/>
</dbReference>
<evidence type="ECO:0000313" key="2">
    <source>
        <dbReference type="Proteomes" id="UP000033109"/>
    </source>
</evidence>
<dbReference type="STRING" id="400092.PKOR_01655"/>
<organism evidence="1 2">
    <name type="scientific">Pontibacter korlensis</name>
    <dbReference type="NCBI Taxonomy" id="400092"/>
    <lineage>
        <taxon>Bacteria</taxon>
        <taxon>Pseudomonadati</taxon>
        <taxon>Bacteroidota</taxon>
        <taxon>Cytophagia</taxon>
        <taxon>Cytophagales</taxon>
        <taxon>Hymenobacteraceae</taxon>
        <taxon>Pontibacter</taxon>
    </lineage>
</organism>
<proteinExistence type="predicted"/>
<protein>
    <recommendedName>
        <fullName evidence="3">Nucleoside-binding protein</fullName>
    </recommendedName>
</protein>
<sequence>MAKGANFQMVSYKENFLDLHKKSICMHLHFTQLGIRRLVFFSVLLLLIFCRTAQAQVMYTGGSNLQLLYGRHLNQSGDMATITFEHFGMRGAFEHFGFADLSNNVSLQSPALYAEWYPKVSLSRATGSEVRLGPVNDVLLGGGVNVLFGGTEDFFVYLLGPAFKFALPGQGLLQLETYYYKQHGSEYNGTFQITPSWDVKLPASEIIHLRFRGFMDFIGDRGPGAAQYLTQPQLFLDLGNLKGKPGRVYAGTEWRYWHNVVGLRDVNESILQVNLLFQL</sequence>
<evidence type="ECO:0008006" key="3">
    <source>
        <dbReference type="Google" id="ProtNLM"/>
    </source>
</evidence>
<name>A0A0E3ZE43_9BACT</name>
<dbReference type="EMBL" id="CP009621">
    <property type="protein sequence ID" value="AKD02080.1"/>
    <property type="molecule type" value="Genomic_DNA"/>
</dbReference>
<dbReference type="SUPFAM" id="SSF111364">
    <property type="entry name" value="Tsx-like channel"/>
    <property type="match status" value="1"/>
</dbReference>
<dbReference type="KEGG" id="pko:PKOR_01655"/>
<reference evidence="1 2" key="1">
    <citation type="journal article" date="2015" name="Sci. Rep.">
        <title>Unraveling adaptation of Pontibacter korlensis to radiation and infertility in desert through complete genome and comparative transcriptomic analysis.</title>
        <authorList>
            <person name="Dai J."/>
            <person name="Dai W."/>
            <person name="Qiu C."/>
            <person name="Yang Z."/>
            <person name="Zhang Y."/>
            <person name="Zhou M."/>
            <person name="Zhang L."/>
            <person name="Fang C."/>
            <person name="Gao Q."/>
            <person name="Yang Q."/>
            <person name="Li X."/>
            <person name="Wang Z."/>
            <person name="Wang Z."/>
            <person name="Jia Z."/>
            <person name="Chen X."/>
        </authorList>
    </citation>
    <scope>NUCLEOTIDE SEQUENCE [LARGE SCALE GENOMIC DNA]</scope>
    <source>
        <strain evidence="1 2">X14-1T</strain>
    </source>
</reference>
<keyword evidence="2" id="KW-1185">Reference proteome</keyword>
<dbReference type="GO" id="GO:0009279">
    <property type="term" value="C:cell outer membrane"/>
    <property type="evidence" value="ECO:0007669"/>
    <property type="project" value="InterPro"/>
</dbReference>
<gene>
    <name evidence="1" type="ORF">PKOR_01655</name>
</gene>
<dbReference type="AlphaFoldDB" id="A0A0E3ZE43"/>
<dbReference type="PATRIC" id="fig|400092.3.peg.376"/>
<evidence type="ECO:0000313" key="1">
    <source>
        <dbReference type="EMBL" id="AKD02080.1"/>
    </source>
</evidence>
<accession>A0A0E3ZE43</accession>
<dbReference type="InterPro" id="IPR036777">
    <property type="entry name" value="Channel_Tsx-like_sf"/>
</dbReference>